<dbReference type="Gene3D" id="2.60.120.10">
    <property type="entry name" value="Jelly Rolls"/>
    <property type="match status" value="2"/>
</dbReference>
<keyword evidence="1" id="KW-0479">Metal-binding</keyword>
<protein>
    <submittedName>
        <fullName evidence="4">Class I mannose-6-phosphate isomerase</fullName>
    </submittedName>
</protein>
<evidence type="ECO:0000313" key="5">
    <source>
        <dbReference type="Proteomes" id="UP001059252"/>
    </source>
</evidence>
<name>A0ABY5R7K2_9MOLU</name>
<dbReference type="InterPro" id="IPR011051">
    <property type="entry name" value="RmlC_Cupin_sf"/>
</dbReference>
<sequence length="299" mass="35259">MQNHKIIFFKPFLKETIWAGKNLKEVFKTKNNIGEAWLLSAIENNESICISDNFKNKNLREIFQKNPHLFNFKKTYPNLSKIIDTDFPLSVQVHPDNEYAQKFNSLGKEECWYVLRVNYDHPFILGYNAKNSQEAKELILNKKWDQLLKKQEVNQGDFLYVPVGQIHAIPAHATVFEMQQSSDITYRLYDYDRLDLNGEKRLLHIKESLDVLNEPENYFIKKQPNNNLVKNHLFNLNIINHEGEKKYNFLNENWIEFFVLEGEGSIDDQSLKKYDSLIITSKNNEFILKGNLKIIINIV</sequence>
<organism evidence="4 5">
    <name type="scientific">Mycoplasma iguanae</name>
    <dbReference type="NCBI Taxonomy" id="292461"/>
    <lineage>
        <taxon>Bacteria</taxon>
        <taxon>Bacillati</taxon>
        <taxon>Mycoplasmatota</taxon>
        <taxon>Mollicutes</taxon>
        <taxon>Mycoplasmataceae</taxon>
        <taxon>Mycoplasma</taxon>
    </lineage>
</organism>
<dbReference type="EMBL" id="CP102734">
    <property type="protein sequence ID" value="UVD81434.1"/>
    <property type="molecule type" value="Genomic_DNA"/>
</dbReference>
<dbReference type="PIRSF" id="PIRSF036894">
    <property type="entry name" value="PMI_Firm_short"/>
    <property type="match status" value="1"/>
</dbReference>
<dbReference type="PANTHER" id="PTHR42742:SF3">
    <property type="entry name" value="FRUCTOKINASE"/>
    <property type="match status" value="1"/>
</dbReference>
<dbReference type="RefSeq" id="WP_258210608.1">
    <property type="nucleotide sequence ID" value="NZ_CP102734.1"/>
</dbReference>
<dbReference type="InterPro" id="IPR051804">
    <property type="entry name" value="Carb_Metab_Reg_Kinase/Isom"/>
</dbReference>
<dbReference type="Pfam" id="PF20511">
    <property type="entry name" value="PMI_typeI_cat"/>
    <property type="match status" value="1"/>
</dbReference>
<dbReference type="Proteomes" id="UP001059252">
    <property type="component" value="Chromosome"/>
</dbReference>
<keyword evidence="2" id="KW-0862">Zinc</keyword>
<dbReference type="GO" id="GO:0016853">
    <property type="term" value="F:isomerase activity"/>
    <property type="evidence" value="ECO:0007669"/>
    <property type="project" value="UniProtKB-KW"/>
</dbReference>
<evidence type="ECO:0000256" key="2">
    <source>
        <dbReference type="ARBA" id="ARBA00022833"/>
    </source>
</evidence>
<proteinExistence type="predicted"/>
<keyword evidence="4" id="KW-0413">Isomerase</keyword>
<dbReference type="InterPro" id="IPR014628">
    <property type="entry name" value="Man6P_isomerase_Firm_short"/>
</dbReference>
<feature type="domain" description="Phosphomannose isomerase type I catalytic" evidence="3">
    <location>
        <begin position="29"/>
        <end position="103"/>
    </location>
</feature>
<dbReference type="SUPFAM" id="SSF51182">
    <property type="entry name" value="RmlC-like cupins"/>
    <property type="match status" value="1"/>
</dbReference>
<keyword evidence="5" id="KW-1185">Reference proteome</keyword>
<gene>
    <name evidence="4" type="ORF">NV226_01720</name>
</gene>
<dbReference type="InterPro" id="IPR014710">
    <property type="entry name" value="RmlC-like_jellyroll"/>
</dbReference>
<reference evidence="4" key="1">
    <citation type="submission" date="2022-08" db="EMBL/GenBank/DDBJ databases">
        <title>Complete genome of Mycoplasma iguanae type strain 2327.</title>
        <authorList>
            <person name="Spergser J."/>
        </authorList>
    </citation>
    <scope>NUCLEOTIDE SEQUENCE</scope>
    <source>
        <strain evidence="4">2327</strain>
    </source>
</reference>
<dbReference type="CDD" id="cd07010">
    <property type="entry name" value="cupin_PMI_type_I_N_bac"/>
    <property type="match status" value="1"/>
</dbReference>
<accession>A0ABY5R7K2</accession>
<evidence type="ECO:0000313" key="4">
    <source>
        <dbReference type="EMBL" id="UVD81434.1"/>
    </source>
</evidence>
<evidence type="ECO:0000256" key="1">
    <source>
        <dbReference type="ARBA" id="ARBA00022723"/>
    </source>
</evidence>
<evidence type="ECO:0000259" key="3">
    <source>
        <dbReference type="Pfam" id="PF20511"/>
    </source>
</evidence>
<dbReference type="PANTHER" id="PTHR42742">
    <property type="entry name" value="TRANSCRIPTIONAL REPRESSOR MPRA"/>
    <property type="match status" value="1"/>
</dbReference>
<dbReference type="InterPro" id="IPR046457">
    <property type="entry name" value="PMI_typeI_cat"/>
</dbReference>